<evidence type="ECO:0000256" key="6">
    <source>
        <dbReference type="SAM" id="Phobius"/>
    </source>
</evidence>
<organism evidence="8 9">
    <name type="scientific">Patulibacter brassicae</name>
    <dbReference type="NCBI Taxonomy" id="1705717"/>
    <lineage>
        <taxon>Bacteria</taxon>
        <taxon>Bacillati</taxon>
        <taxon>Actinomycetota</taxon>
        <taxon>Thermoleophilia</taxon>
        <taxon>Solirubrobacterales</taxon>
        <taxon>Patulibacteraceae</taxon>
        <taxon>Patulibacter</taxon>
    </lineage>
</organism>
<dbReference type="Gene3D" id="1.20.1640.10">
    <property type="entry name" value="Multidrug efflux transporter AcrB transmembrane domain"/>
    <property type="match status" value="2"/>
</dbReference>
<dbReference type="PANTHER" id="PTHR33406">
    <property type="entry name" value="MEMBRANE PROTEIN MJ1562-RELATED"/>
    <property type="match status" value="1"/>
</dbReference>
<dbReference type="SUPFAM" id="SSF82866">
    <property type="entry name" value="Multidrug efflux transporter AcrB transmembrane domain"/>
    <property type="match status" value="2"/>
</dbReference>
<reference evidence="8 9" key="1">
    <citation type="submission" date="2023-11" db="EMBL/GenBank/DDBJ databases">
        <authorList>
            <person name="Xu M."/>
            <person name="Jiang T."/>
        </authorList>
    </citation>
    <scope>NUCLEOTIDE SEQUENCE [LARGE SCALE GENOMIC DNA]</scope>
    <source>
        <strain evidence="8 9">SD</strain>
    </source>
</reference>
<dbReference type="PANTHER" id="PTHR33406:SF13">
    <property type="entry name" value="MEMBRANE PROTEIN YDFJ"/>
    <property type="match status" value="1"/>
</dbReference>
<feature type="transmembrane region" description="Helical" evidence="6">
    <location>
        <begin position="586"/>
        <end position="607"/>
    </location>
</feature>
<feature type="transmembrane region" description="Helical" evidence="6">
    <location>
        <begin position="173"/>
        <end position="192"/>
    </location>
</feature>
<feature type="transmembrane region" description="Helical" evidence="6">
    <location>
        <begin position="662"/>
        <end position="688"/>
    </location>
</feature>
<protein>
    <submittedName>
        <fullName evidence="8">MMPL family transporter</fullName>
    </submittedName>
</protein>
<evidence type="ECO:0000313" key="9">
    <source>
        <dbReference type="Proteomes" id="UP001277761"/>
    </source>
</evidence>
<evidence type="ECO:0000313" key="8">
    <source>
        <dbReference type="EMBL" id="MDX8151627.1"/>
    </source>
</evidence>
<keyword evidence="4 6" id="KW-1133">Transmembrane helix</keyword>
<dbReference type="InterPro" id="IPR004869">
    <property type="entry name" value="MMPL_dom"/>
</dbReference>
<gene>
    <name evidence="8" type="ORF">SK069_08495</name>
</gene>
<feature type="transmembrane region" description="Helical" evidence="6">
    <location>
        <begin position="545"/>
        <end position="566"/>
    </location>
</feature>
<comment type="subcellular location">
    <subcellularLocation>
        <location evidence="1">Cell membrane</location>
        <topology evidence="1">Multi-pass membrane protein</topology>
    </subcellularLocation>
</comment>
<feature type="transmembrane region" description="Helical" evidence="6">
    <location>
        <begin position="357"/>
        <end position="376"/>
    </location>
</feature>
<evidence type="ECO:0000256" key="2">
    <source>
        <dbReference type="ARBA" id="ARBA00022475"/>
    </source>
</evidence>
<evidence type="ECO:0000256" key="4">
    <source>
        <dbReference type="ARBA" id="ARBA00022989"/>
    </source>
</evidence>
<keyword evidence="3 6" id="KW-0812">Transmembrane</keyword>
<dbReference type="EMBL" id="JAXAVX010000003">
    <property type="protein sequence ID" value="MDX8151627.1"/>
    <property type="molecule type" value="Genomic_DNA"/>
</dbReference>
<proteinExistence type="predicted"/>
<feature type="transmembrane region" description="Helical" evidence="6">
    <location>
        <begin position="628"/>
        <end position="650"/>
    </location>
</feature>
<keyword evidence="9" id="KW-1185">Reference proteome</keyword>
<dbReference type="RefSeq" id="WP_319953781.1">
    <property type="nucleotide sequence ID" value="NZ_JAXAVX010000003.1"/>
</dbReference>
<comment type="caution">
    <text evidence="8">The sequence shown here is derived from an EMBL/GenBank/DDBJ whole genome shotgun (WGS) entry which is preliminary data.</text>
</comment>
<feature type="domain" description="Membrane transport protein MMPL" evidence="7">
    <location>
        <begin position="47"/>
        <end position="357"/>
    </location>
</feature>
<sequence length="723" mass="75065">MSDALARLARAISHHWKRSLAIAIGVIVLLGVAAGAGGKAADDFEVPGAESQQAVDLFRAHAKALAGADSTLVFSVKDGKITDAGPKAAVQGALAQVEKLPGVASVADPFARGGQLSPDRTLASVDVRYDIEPTDIEKEDGEKLEDAARTAEKDGVSVAMRGIVVDTAAQQEAPVGELVGVAIAIILLTLLFRSKAAMGATLLGAILGVAVGQILLAALAKPLGLPEFATTIAVMLGLGAGIDYALLIVSRYREQAAEGDSVRDAVGKAAATAGSSVVAAGLIVMVAIAGLLVIGIPMIGKMGVGAAIGVAAVVISALTVLPIFLGAFAKWLRPAKRAHVEPSRAFRAWGERVTRRPWLSIGAGVALLLIFAAPMLHMRLGQPDDGNQPADKTQRIAYDQLTKAFGPGSNGPFLIAVDTPGGYQANAAPVAKLRDAVAGDRGIVKQGVVAVPSEDGRIATIFATPTSAPQDEKTTKTLERLRDDVIPAATEGTPIAGKAYVGGQTAGFQDFSDKVSRGLPLFFAVVIGLSVLLLMAAFRSFWIPLASAVFNLLSIGAAYGAVTAVFQDGVGASLIGADSGVPIVSFIPVMLFAILFGLSMDYNVFLLSRMHEAYKEGDGPRESVINGMARIGKVVLFAGLVMASVFLAFVTQDDVIGKMFGVGLGLAILIDVLIVRLLIAPAVVTLLGDKAWWMPKWMDRLIPNVSLEGHLVKNVDPKGEPVQ</sequence>
<dbReference type="Proteomes" id="UP001277761">
    <property type="component" value="Unassembled WGS sequence"/>
</dbReference>
<evidence type="ECO:0000256" key="3">
    <source>
        <dbReference type="ARBA" id="ARBA00022692"/>
    </source>
</evidence>
<feature type="transmembrane region" description="Helical" evidence="6">
    <location>
        <begin position="199"/>
        <end position="220"/>
    </location>
</feature>
<feature type="domain" description="Membrane transport protein MMPL" evidence="7">
    <location>
        <begin position="423"/>
        <end position="696"/>
    </location>
</feature>
<feature type="transmembrane region" description="Helical" evidence="6">
    <location>
        <begin position="302"/>
        <end position="329"/>
    </location>
</feature>
<accession>A0ABU4VIH3</accession>
<feature type="transmembrane region" description="Helical" evidence="6">
    <location>
        <begin position="270"/>
        <end position="296"/>
    </location>
</feature>
<keyword evidence="2" id="KW-1003">Cell membrane</keyword>
<feature type="transmembrane region" description="Helical" evidence="6">
    <location>
        <begin position="519"/>
        <end position="538"/>
    </location>
</feature>
<evidence type="ECO:0000259" key="7">
    <source>
        <dbReference type="Pfam" id="PF03176"/>
    </source>
</evidence>
<evidence type="ECO:0000256" key="5">
    <source>
        <dbReference type="ARBA" id="ARBA00023136"/>
    </source>
</evidence>
<dbReference type="Pfam" id="PF03176">
    <property type="entry name" value="MMPL"/>
    <property type="match status" value="2"/>
</dbReference>
<name>A0ABU4VIH3_9ACTN</name>
<evidence type="ECO:0000256" key="1">
    <source>
        <dbReference type="ARBA" id="ARBA00004651"/>
    </source>
</evidence>
<feature type="transmembrane region" description="Helical" evidence="6">
    <location>
        <begin position="232"/>
        <end position="249"/>
    </location>
</feature>
<keyword evidence="5 6" id="KW-0472">Membrane</keyword>
<dbReference type="InterPro" id="IPR050545">
    <property type="entry name" value="Mycobact_MmpL"/>
</dbReference>